<comment type="caution">
    <text evidence="1">The sequence shown here is derived from an EMBL/GenBank/DDBJ whole genome shotgun (WGS) entry which is preliminary data.</text>
</comment>
<dbReference type="InParanoid" id="A0A1Y2E4C7"/>
<gene>
    <name evidence="1" type="ORF">BCR38DRAFT_175087</name>
</gene>
<organism evidence="1 2">
    <name type="scientific">Pseudomassariella vexata</name>
    <dbReference type="NCBI Taxonomy" id="1141098"/>
    <lineage>
        <taxon>Eukaryota</taxon>
        <taxon>Fungi</taxon>
        <taxon>Dikarya</taxon>
        <taxon>Ascomycota</taxon>
        <taxon>Pezizomycotina</taxon>
        <taxon>Sordariomycetes</taxon>
        <taxon>Xylariomycetidae</taxon>
        <taxon>Amphisphaeriales</taxon>
        <taxon>Pseudomassariaceae</taxon>
        <taxon>Pseudomassariella</taxon>
    </lineage>
</organism>
<sequence length="263" mass="29646">MADIFGRRREDHLDEEEQRYFEGLRRDKKRVEGLGYICLGIHVNEKHALYEERRKDVEKTASHDDEILRPVSRHRESTAFRLDSLQDANREPKTGTELITLTKPQFALVCNPKSLQFHVAQVTQDSGTKYCWISPTLAAECQLRMADSNSGIMFDFQGNSFESRKSVTITLIGRNKNKTENCTCFVGPKNAPFALLVGEEYFNKKGWVTFLEASGTNSGLIFCAKNLTKPEAAAIEAGRAYADAIAAKLNAKKNTRKASENMD</sequence>
<accession>A0A1Y2E4C7</accession>
<dbReference type="RefSeq" id="XP_040717168.1">
    <property type="nucleotide sequence ID" value="XM_040853883.1"/>
</dbReference>
<reference evidence="1 2" key="1">
    <citation type="submission" date="2016-07" db="EMBL/GenBank/DDBJ databases">
        <title>Pervasive Adenine N6-methylation of Active Genes in Fungi.</title>
        <authorList>
            <consortium name="DOE Joint Genome Institute"/>
            <person name="Mondo S.J."/>
            <person name="Dannebaum R.O."/>
            <person name="Kuo R.C."/>
            <person name="Labutti K."/>
            <person name="Haridas S."/>
            <person name="Kuo A."/>
            <person name="Salamov A."/>
            <person name="Ahrendt S.R."/>
            <person name="Lipzen A."/>
            <person name="Sullivan W."/>
            <person name="Andreopoulos W.B."/>
            <person name="Clum A."/>
            <person name="Lindquist E."/>
            <person name="Daum C."/>
            <person name="Ramamoorthy G.K."/>
            <person name="Gryganskyi A."/>
            <person name="Culley D."/>
            <person name="Magnuson J.K."/>
            <person name="James T.Y."/>
            <person name="O'Malley M.A."/>
            <person name="Stajich J.E."/>
            <person name="Spatafora J.W."/>
            <person name="Visel A."/>
            <person name="Grigoriev I.V."/>
        </authorList>
    </citation>
    <scope>NUCLEOTIDE SEQUENCE [LARGE SCALE GENOMIC DNA]</scope>
    <source>
        <strain evidence="1 2">CBS 129021</strain>
    </source>
</reference>
<evidence type="ECO:0000313" key="2">
    <source>
        <dbReference type="Proteomes" id="UP000193689"/>
    </source>
</evidence>
<dbReference type="GeneID" id="63770095"/>
<evidence type="ECO:0000313" key="1">
    <source>
        <dbReference type="EMBL" id="ORY66204.1"/>
    </source>
</evidence>
<proteinExistence type="predicted"/>
<protein>
    <submittedName>
        <fullName evidence="1">Uncharacterized protein</fullName>
    </submittedName>
</protein>
<keyword evidence="2" id="KW-1185">Reference proteome</keyword>
<dbReference type="AlphaFoldDB" id="A0A1Y2E4C7"/>
<name>A0A1Y2E4C7_9PEZI</name>
<dbReference type="EMBL" id="MCFJ01000005">
    <property type="protein sequence ID" value="ORY66204.1"/>
    <property type="molecule type" value="Genomic_DNA"/>
</dbReference>
<dbReference type="Proteomes" id="UP000193689">
    <property type="component" value="Unassembled WGS sequence"/>
</dbReference>